<keyword evidence="2" id="KW-0472">Membrane</keyword>
<dbReference type="InterPro" id="IPR018660">
    <property type="entry name" value="MliC"/>
</dbReference>
<dbReference type="Pfam" id="PF03891">
    <property type="entry name" value="DUF333"/>
    <property type="match status" value="1"/>
</dbReference>
<dbReference type="Pfam" id="PF09864">
    <property type="entry name" value="MliC"/>
    <property type="match status" value="1"/>
</dbReference>
<dbReference type="Gene3D" id="2.40.128.200">
    <property type="match status" value="1"/>
</dbReference>
<dbReference type="InterPro" id="IPR005590">
    <property type="entry name" value="DUF333"/>
</dbReference>
<comment type="caution">
    <text evidence="6">The sequence shown here is derived from an EMBL/GenBank/DDBJ whole genome shotgun (WGS) entry which is preliminary data.</text>
</comment>
<evidence type="ECO:0000256" key="4">
    <source>
        <dbReference type="ARBA" id="ARBA00023288"/>
    </source>
</evidence>
<evidence type="ECO:0000313" key="6">
    <source>
        <dbReference type="EMBL" id="THT97606.1"/>
    </source>
</evidence>
<keyword evidence="3" id="KW-0564">Palmitate</keyword>
<organism evidence="6 7">
    <name type="scientific">Lampropedia puyangensis</name>
    <dbReference type="NCBI Taxonomy" id="1330072"/>
    <lineage>
        <taxon>Bacteria</taxon>
        <taxon>Pseudomonadati</taxon>
        <taxon>Pseudomonadota</taxon>
        <taxon>Betaproteobacteria</taxon>
        <taxon>Burkholderiales</taxon>
        <taxon>Comamonadaceae</taxon>
        <taxon>Lampropedia</taxon>
    </lineage>
</organism>
<sequence length="107" mass="11819">MCRLPDGSDVEEWTLFRSSQVAASGQVNVNVNVVEYQCEPDQHIRVSYFIDLNKAELERNGTVMALQEKPSGSGFIYSNGPNTIRGKGDALTLEIGRMAPIECKAKQ</sequence>
<proteinExistence type="predicted"/>
<keyword evidence="1" id="KW-0732">Signal</keyword>
<evidence type="ECO:0000259" key="5">
    <source>
        <dbReference type="Pfam" id="PF09864"/>
    </source>
</evidence>
<dbReference type="Proteomes" id="UP000308917">
    <property type="component" value="Unassembled WGS sequence"/>
</dbReference>
<dbReference type="EMBL" id="STFG01000027">
    <property type="protein sequence ID" value="THT97606.1"/>
    <property type="molecule type" value="Genomic_DNA"/>
</dbReference>
<evidence type="ECO:0000256" key="1">
    <source>
        <dbReference type="ARBA" id="ARBA00022729"/>
    </source>
</evidence>
<dbReference type="SUPFAM" id="SSF141488">
    <property type="entry name" value="YdhA-like"/>
    <property type="match status" value="1"/>
</dbReference>
<dbReference type="InterPro" id="IPR036328">
    <property type="entry name" value="MliC_sf"/>
</dbReference>
<accession>A0A4S8ET22</accession>
<reference evidence="6 7" key="1">
    <citation type="journal article" date="2015" name="Antonie Van Leeuwenhoek">
        <title>Lampropedia puyangensis sp. nov., isolated from symptomatic bark of Populus ? euramericana canker and emended description of Lampropedia hyalina (Ehrenberg 1832) Lee et al. 2004.</title>
        <authorList>
            <person name="Li Y."/>
            <person name="Wang T."/>
            <person name="Piao C.G."/>
            <person name="Wang L.F."/>
            <person name="Tian G.Z."/>
            <person name="Zhu T.H."/>
            <person name="Guo M.W."/>
        </authorList>
    </citation>
    <scope>NUCLEOTIDE SEQUENCE [LARGE SCALE GENOMIC DNA]</scope>
    <source>
        <strain evidence="6 7">2-bin</strain>
    </source>
</reference>
<keyword evidence="7" id="KW-1185">Reference proteome</keyword>
<evidence type="ECO:0000256" key="2">
    <source>
        <dbReference type="ARBA" id="ARBA00023136"/>
    </source>
</evidence>
<gene>
    <name evidence="6" type="ORF">E9531_15780</name>
</gene>
<dbReference type="AlphaFoldDB" id="A0A4S8ET22"/>
<protein>
    <submittedName>
        <fullName evidence="6">DUF333 domain-containing protein</fullName>
    </submittedName>
</protein>
<keyword evidence="4" id="KW-0449">Lipoprotein</keyword>
<name>A0A4S8ET22_9BURK</name>
<feature type="domain" description="C-type lysozyme inhibitor" evidence="5">
    <location>
        <begin position="36"/>
        <end position="100"/>
    </location>
</feature>
<evidence type="ECO:0000256" key="3">
    <source>
        <dbReference type="ARBA" id="ARBA00023139"/>
    </source>
</evidence>
<dbReference type="OrthoDB" id="6387367at2"/>
<evidence type="ECO:0000313" key="7">
    <source>
        <dbReference type="Proteomes" id="UP000308917"/>
    </source>
</evidence>